<evidence type="ECO:0000313" key="2">
    <source>
        <dbReference type="EMBL" id="MBA5607302.1"/>
    </source>
</evidence>
<dbReference type="EMBL" id="JACEZS010000016">
    <property type="protein sequence ID" value="MBA5607302.1"/>
    <property type="molecule type" value="Genomic_DNA"/>
</dbReference>
<name>A0A7W2EK58_9BURK</name>
<dbReference type="GO" id="GO:0016787">
    <property type="term" value="F:hydrolase activity"/>
    <property type="evidence" value="ECO:0007669"/>
    <property type="project" value="UniProtKB-KW"/>
</dbReference>
<dbReference type="InterPro" id="IPR029033">
    <property type="entry name" value="His_PPase_superfam"/>
</dbReference>
<evidence type="ECO:0000256" key="1">
    <source>
        <dbReference type="ARBA" id="ARBA00022801"/>
    </source>
</evidence>
<dbReference type="PANTHER" id="PTHR20935">
    <property type="entry name" value="PHOSPHOGLYCERATE MUTASE-RELATED"/>
    <property type="match status" value="1"/>
</dbReference>
<keyword evidence="3" id="KW-1185">Reference proteome</keyword>
<keyword evidence="1" id="KW-0378">Hydrolase</keyword>
<dbReference type="AlphaFoldDB" id="A0A7W2EK58"/>
<dbReference type="SMART" id="SM00855">
    <property type="entry name" value="PGAM"/>
    <property type="match status" value="1"/>
</dbReference>
<protein>
    <submittedName>
        <fullName evidence="2">Histidine phosphatase family protein</fullName>
    </submittedName>
</protein>
<comment type="caution">
    <text evidence="2">The sequence shown here is derived from an EMBL/GenBank/DDBJ whole genome shotgun (WGS) entry which is preliminary data.</text>
</comment>
<dbReference type="CDD" id="cd07067">
    <property type="entry name" value="HP_PGM_like"/>
    <property type="match status" value="1"/>
</dbReference>
<gene>
    <name evidence="2" type="ORF">H3H36_18245</name>
</gene>
<dbReference type="RefSeq" id="WP_182219523.1">
    <property type="nucleotide sequence ID" value="NZ_JACEZS010000016.1"/>
</dbReference>
<proteinExistence type="predicted"/>
<dbReference type="Proteomes" id="UP000566711">
    <property type="component" value="Unassembled WGS sequence"/>
</dbReference>
<reference evidence="2 3" key="1">
    <citation type="submission" date="2020-07" db="EMBL/GenBank/DDBJ databases">
        <title>Novel species isolated from subtropical streams in China.</title>
        <authorList>
            <person name="Lu H."/>
        </authorList>
    </citation>
    <scope>NUCLEOTIDE SEQUENCE [LARGE SCALE GENOMIC DNA]</scope>
    <source>
        <strain evidence="2 3">FT3S</strain>
    </source>
</reference>
<dbReference type="Gene3D" id="3.40.50.1240">
    <property type="entry name" value="Phosphoglycerate mutase-like"/>
    <property type="match status" value="1"/>
</dbReference>
<dbReference type="InterPro" id="IPR013078">
    <property type="entry name" value="His_Pase_superF_clade-1"/>
</dbReference>
<dbReference type="Pfam" id="PF00300">
    <property type="entry name" value="His_Phos_1"/>
    <property type="match status" value="2"/>
</dbReference>
<dbReference type="SUPFAM" id="SSF53254">
    <property type="entry name" value="Phosphoglycerate mutase-like"/>
    <property type="match status" value="1"/>
</dbReference>
<sequence>MGTIYLVRHGQASFGSANYDQLSELGFEQVRLLGQWFANTRQGFHRVVMGGMQRHRQSADTCLAELPKALLHDTEWRTDTDFAEFDHLQVLQRHCPEFGDTEAFKRLLAQSPQPQLAFRNLFEQAMQRWMSGAHEDDYVESWPQFRQRCVAALERVAAQADAAQGAAGDNAPSQASIVFTSGGVIAALTQHLLGLPDQQVVTLNWSLANGAVTRLRHTPGQISLSSLNNYAHLEWLGEAGAITYI</sequence>
<dbReference type="PANTHER" id="PTHR20935:SF0">
    <property type="entry name" value="SERINE_THREONINE-PROTEIN PHOSPHATASE PGAM5, MITOCHONDRIAL"/>
    <property type="match status" value="1"/>
</dbReference>
<dbReference type="InterPro" id="IPR051021">
    <property type="entry name" value="Mito_Ser/Thr_phosphatase"/>
</dbReference>
<evidence type="ECO:0000313" key="3">
    <source>
        <dbReference type="Proteomes" id="UP000566711"/>
    </source>
</evidence>
<accession>A0A7W2EK58</accession>
<organism evidence="2 3">
    <name type="scientific">Rugamonas fusca</name>
    <dbReference type="NCBI Taxonomy" id="2758568"/>
    <lineage>
        <taxon>Bacteria</taxon>
        <taxon>Pseudomonadati</taxon>
        <taxon>Pseudomonadota</taxon>
        <taxon>Betaproteobacteria</taxon>
        <taxon>Burkholderiales</taxon>
        <taxon>Oxalobacteraceae</taxon>
        <taxon>Telluria group</taxon>
        <taxon>Rugamonas</taxon>
    </lineage>
</organism>